<evidence type="ECO:0000313" key="2">
    <source>
        <dbReference type="EMBL" id="OSD05146.1"/>
    </source>
</evidence>
<evidence type="ECO:0000256" key="1">
    <source>
        <dbReference type="SAM" id="MobiDB-lite"/>
    </source>
</evidence>
<evidence type="ECO:0000313" key="3">
    <source>
        <dbReference type="Proteomes" id="UP000193067"/>
    </source>
</evidence>
<sequence length="102" mass="11071">MLAAEQVRESNGGSQGCGAPDRFRRAQGSRSHRTILSGSFGSTSMTAVHTPRPGVEIFPHREDGQVRTRQQEGGTGCNRLCFEWEPVGNCGGRGVQELRQSL</sequence>
<keyword evidence="3" id="KW-1185">Reference proteome</keyword>
<gene>
    <name evidence="2" type="ORF">PYCCODRAFT_1432900</name>
</gene>
<reference evidence="2 3" key="1">
    <citation type="journal article" date="2015" name="Biotechnol. Biofuels">
        <title>Enhanced degradation of softwood versus hardwood by the white-rot fungus Pycnoporus coccineus.</title>
        <authorList>
            <person name="Couturier M."/>
            <person name="Navarro D."/>
            <person name="Chevret D."/>
            <person name="Henrissat B."/>
            <person name="Piumi F."/>
            <person name="Ruiz-Duenas F.J."/>
            <person name="Martinez A.T."/>
            <person name="Grigoriev I.V."/>
            <person name="Riley R."/>
            <person name="Lipzen A."/>
            <person name="Berrin J.G."/>
            <person name="Master E.R."/>
            <person name="Rosso M.N."/>
        </authorList>
    </citation>
    <scope>NUCLEOTIDE SEQUENCE [LARGE SCALE GENOMIC DNA]</scope>
    <source>
        <strain evidence="2 3">BRFM310</strain>
    </source>
</reference>
<name>A0A1Y2IVI3_TRAC3</name>
<feature type="region of interest" description="Disordered" evidence="1">
    <location>
        <begin position="1"/>
        <end position="58"/>
    </location>
</feature>
<feature type="compositionally biased region" description="Polar residues" evidence="1">
    <location>
        <begin position="34"/>
        <end position="47"/>
    </location>
</feature>
<proteinExistence type="predicted"/>
<dbReference type="AlphaFoldDB" id="A0A1Y2IVI3"/>
<dbReference type="OrthoDB" id="10433465at2759"/>
<dbReference type="Proteomes" id="UP000193067">
    <property type="component" value="Unassembled WGS sequence"/>
</dbReference>
<organism evidence="2 3">
    <name type="scientific">Trametes coccinea (strain BRFM310)</name>
    <name type="common">Pycnoporus coccineus</name>
    <dbReference type="NCBI Taxonomy" id="1353009"/>
    <lineage>
        <taxon>Eukaryota</taxon>
        <taxon>Fungi</taxon>
        <taxon>Dikarya</taxon>
        <taxon>Basidiomycota</taxon>
        <taxon>Agaricomycotina</taxon>
        <taxon>Agaricomycetes</taxon>
        <taxon>Polyporales</taxon>
        <taxon>Polyporaceae</taxon>
        <taxon>Trametes</taxon>
    </lineage>
</organism>
<accession>A0A1Y2IVI3</accession>
<dbReference type="EMBL" id="KZ084094">
    <property type="protein sequence ID" value="OSD05146.1"/>
    <property type="molecule type" value="Genomic_DNA"/>
</dbReference>
<protein>
    <submittedName>
        <fullName evidence="2">Uncharacterized protein</fullName>
    </submittedName>
</protein>